<dbReference type="VEuPathDB" id="VectorBase:CSON012014"/>
<organism evidence="1">
    <name type="scientific">Culicoides sonorensis</name>
    <name type="common">Biting midge</name>
    <dbReference type="NCBI Taxonomy" id="179676"/>
    <lineage>
        <taxon>Eukaryota</taxon>
        <taxon>Metazoa</taxon>
        <taxon>Ecdysozoa</taxon>
        <taxon>Arthropoda</taxon>
        <taxon>Hexapoda</taxon>
        <taxon>Insecta</taxon>
        <taxon>Pterygota</taxon>
        <taxon>Neoptera</taxon>
        <taxon>Endopterygota</taxon>
        <taxon>Diptera</taxon>
        <taxon>Nematocera</taxon>
        <taxon>Chironomoidea</taxon>
        <taxon>Ceratopogonidae</taxon>
        <taxon>Ceratopogoninae</taxon>
        <taxon>Culicoides</taxon>
        <taxon>Monoculicoides</taxon>
    </lineage>
</organism>
<sequence>MTSKEKVSRPPPPKPSINLVVGKIGEQIELENKSRSKYKQRWGEVIVSDFYSSNRVNERVREVFEIEKRPVSPFQYRNQGESYFLSPEMYEAYMVKCRCGQKKSGVHLVNCLKKCSQSSLDKDKEITQIKLPPLPLKSSEMIGLKHNYLTWERSTFYVSPKCYVPKQAKVGYRLFNHIILG</sequence>
<dbReference type="EMBL" id="UFQS01000054">
    <property type="protein sequence ID" value="SSW98667.1"/>
    <property type="molecule type" value="Genomic_DNA"/>
</dbReference>
<reference evidence="1" key="1">
    <citation type="submission" date="2018-04" db="EMBL/GenBank/DDBJ databases">
        <authorList>
            <person name="Go L.Y."/>
            <person name="Mitchell J.A."/>
        </authorList>
    </citation>
    <scope>NUCLEOTIDE SEQUENCE</scope>
    <source>
        <tissue evidence="1">Whole organism</tissue>
    </source>
</reference>
<gene>
    <name evidence="1" type="primary">CSON012014</name>
</gene>
<accession>A0A336K2I0</accession>
<reference evidence="2" key="2">
    <citation type="submission" date="2018-07" db="EMBL/GenBank/DDBJ databases">
        <authorList>
            <person name="Quirk P.G."/>
            <person name="Krulwich T.A."/>
        </authorList>
    </citation>
    <scope>NUCLEOTIDE SEQUENCE</scope>
</reference>
<dbReference type="OMA" id="TWERSTF"/>
<protein>
    <submittedName>
        <fullName evidence="1">CSON012014 protein</fullName>
    </submittedName>
</protein>
<name>A0A336K2I0_CULSO</name>
<dbReference type="EMBL" id="UFQT01000054">
    <property type="protein sequence ID" value="SSX19053.1"/>
    <property type="molecule type" value="Genomic_DNA"/>
</dbReference>
<evidence type="ECO:0000313" key="1">
    <source>
        <dbReference type="EMBL" id="SSW98667.1"/>
    </source>
</evidence>
<evidence type="ECO:0000313" key="2">
    <source>
        <dbReference type="EMBL" id="SSX19053.1"/>
    </source>
</evidence>
<dbReference type="AlphaFoldDB" id="A0A336K2I0"/>
<proteinExistence type="predicted"/>